<dbReference type="PANTHER" id="PTHR16146:SF46">
    <property type="entry name" value="INTELECTIN-1A-RELATED"/>
    <property type="match status" value="1"/>
</dbReference>
<keyword evidence="1" id="KW-0479">Metal-binding</keyword>
<evidence type="ECO:0000313" key="6">
    <source>
        <dbReference type="EnsemblMetazoa" id="Aqu2.1.35552_001"/>
    </source>
</evidence>
<keyword evidence="4" id="KW-1015">Disulfide bond</keyword>
<sequence>MQVLYAIMAVLAIAASCNGLEENENEKLLNIEKSLANLTSQFCMSSGLFQVSLIRELLNEYKKAGHESNKKGIATLQRMETMLNTSIGAITERLNIIETDFKQDIDHLTRMVYSVQKNTQILLKHSNITNSKLNKLDDKADDTDYTPSTLLHSCEEVLQTSPNSTSGYYRLVDPTGHVRHVYCDMSNLCNKGGGWTRVSILNMEDSNEKCPIGLRLYDQNGGRACGRPVSSGGSCPGIKFPVHFKYSQVCGKVIGYQKGHPDATYLQGIMDGIRLTHGTSRSHIWSFLASSADTHASCPCAPSGKAPLSFVGLDYYCEAGRPNNGYDLNRLYTDDPLWDGKDCRSAEAHCCETHSLIPWFHKNIGYTTTDYIEMRFCFNGGTYDEDSPVAQYEIYVK</sequence>
<evidence type="ECO:0000256" key="2">
    <source>
        <dbReference type="ARBA" id="ARBA00022734"/>
    </source>
</evidence>
<reference evidence="6" key="1">
    <citation type="submission" date="2017-05" db="UniProtKB">
        <authorList>
            <consortium name="EnsemblMetazoa"/>
        </authorList>
    </citation>
    <scope>IDENTIFICATION</scope>
</reference>
<dbReference type="SUPFAM" id="SSF56496">
    <property type="entry name" value="Fibrinogen C-terminal domain-like"/>
    <property type="match status" value="1"/>
</dbReference>
<evidence type="ECO:0000256" key="3">
    <source>
        <dbReference type="ARBA" id="ARBA00022837"/>
    </source>
</evidence>
<dbReference type="GO" id="GO:0070492">
    <property type="term" value="F:oligosaccharide binding"/>
    <property type="evidence" value="ECO:0007669"/>
    <property type="project" value="TreeGrafter"/>
</dbReference>
<proteinExistence type="predicted"/>
<keyword evidence="2" id="KW-0430">Lectin</keyword>
<dbReference type="GO" id="GO:0046872">
    <property type="term" value="F:metal ion binding"/>
    <property type="evidence" value="ECO:0007669"/>
    <property type="project" value="UniProtKB-KW"/>
</dbReference>
<evidence type="ECO:0000256" key="4">
    <source>
        <dbReference type="ARBA" id="ARBA00023157"/>
    </source>
</evidence>
<protein>
    <recommendedName>
        <fullName evidence="7">Fibrinogen C-terminal domain-containing protein</fullName>
    </recommendedName>
</protein>
<keyword evidence="5" id="KW-0732">Signal</keyword>
<name>A0A1X7V7R8_AMPQE</name>
<feature type="chain" id="PRO_5012327051" description="Fibrinogen C-terminal domain-containing protein" evidence="5">
    <location>
        <begin position="20"/>
        <end position="397"/>
    </location>
</feature>
<dbReference type="AlphaFoldDB" id="A0A1X7V7R8"/>
<dbReference type="InterPro" id="IPR036056">
    <property type="entry name" value="Fibrinogen-like_C"/>
</dbReference>
<dbReference type="EnsemblMetazoa" id="Aqu2.1.35552_001">
    <property type="protein sequence ID" value="Aqu2.1.35552_001"/>
    <property type="gene ID" value="Aqu2.1.35552"/>
</dbReference>
<accession>A0A1X7V7R8</accession>
<dbReference type="PANTHER" id="PTHR16146">
    <property type="entry name" value="INTELECTIN"/>
    <property type="match status" value="1"/>
</dbReference>
<dbReference type="InterPro" id="IPR014716">
    <property type="entry name" value="Fibrinogen_a/b/g_C_1"/>
</dbReference>
<dbReference type="OrthoDB" id="5971203at2759"/>
<evidence type="ECO:0000256" key="1">
    <source>
        <dbReference type="ARBA" id="ARBA00022723"/>
    </source>
</evidence>
<evidence type="ECO:0000256" key="5">
    <source>
        <dbReference type="SAM" id="SignalP"/>
    </source>
</evidence>
<dbReference type="InParanoid" id="A0A1X7V7R8"/>
<evidence type="ECO:0008006" key="7">
    <source>
        <dbReference type="Google" id="ProtNLM"/>
    </source>
</evidence>
<feature type="signal peptide" evidence="5">
    <location>
        <begin position="1"/>
        <end position="19"/>
    </location>
</feature>
<keyword evidence="3" id="KW-0106">Calcium</keyword>
<dbReference type="GO" id="GO:0005615">
    <property type="term" value="C:extracellular space"/>
    <property type="evidence" value="ECO:0007669"/>
    <property type="project" value="TreeGrafter"/>
</dbReference>
<dbReference type="NCBIfam" id="NF040941">
    <property type="entry name" value="GGGWT_bact"/>
    <property type="match status" value="1"/>
</dbReference>
<dbReference type="Gene3D" id="3.90.215.10">
    <property type="entry name" value="Gamma Fibrinogen, chain A, domain 1"/>
    <property type="match status" value="1"/>
</dbReference>
<organism evidence="6">
    <name type="scientific">Amphimedon queenslandica</name>
    <name type="common">Sponge</name>
    <dbReference type="NCBI Taxonomy" id="400682"/>
    <lineage>
        <taxon>Eukaryota</taxon>
        <taxon>Metazoa</taxon>
        <taxon>Porifera</taxon>
        <taxon>Demospongiae</taxon>
        <taxon>Heteroscleromorpha</taxon>
        <taxon>Haplosclerida</taxon>
        <taxon>Niphatidae</taxon>
        <taxon>Amphimedon</taxon>
    </lineage>
</organism>